<evidence type="ECO:0000256" key="1">
    <source>
        <dbReference type="ARBA" id="ARBA00022485"/>
    </source>
</evidence>
<keyword evidence="3" id="KW-0677">Repeat</keyword>
<evidence type="ECO:0000313" key="8">
    <source>
        <dbReference type="Proteomes" id="UP000233248"/>
    </source>
</evidence>
<evidence type="ECO:0000259" key="6">
    <source>
        <dbReference type="PROSITE" id="PS51379"/>
    </source>
</evidence>
<proteinExistence type="predicted"/>
<keyword evidence="5" id="KW-0411">Iron-sulfur</keyword>
<dbReference type="GO" id="GO:0046872">
    <property type="term" value="F:metal ion binding"/>
    <property type="evidence" value="ECO:0007669"/>
    <property type="project" value="UniProtKB-KW"/>
</dbReference>
<keyword evidence="8" id="KW-1185">Reference proteome</keyword>
<keyword evidence="4" id="KW-0408">Iron</keyword>
<dbReference type="InterPro" id="IPR017900">
    <property type="entry name" value="4Fe4S_Fe_S_CS"/>
</dbReference>
<dbReference type="OrthoDB" id="9800445at2"/>
<dbReference type="PROSITE" id="PS00198">
    <property type="entry name" value="4FE4S_FER_1"/>
    <property type="match status" value="2"/>
</dbReference>
<evidence type="ECO:0000256" key="5">
    <source>
        <dbReference type="ARBA" id="ARBA00023014"/>
    </source>
</evidence>
<feature type="domain" description="4Fe-4S ferredoxin-type" evidence="6">
    <location>
        <begin position="60"/>
        <end position="91"/>
    </location>
</feature>
<organism evidence="7 8">
    <name type="scientific">Malaciobacter halophilus</name>
    <dbReference type="NCBI Taxonomy" id="197482"/>
    <lineage>
        <taxon>Bacteria</taxon>
        <taxon>Pseudomonadati</taxon>
        <taxon>Campylobacterota</taxon>
        <taxon>Epsilonproteobacteria</taxon>
        <taxon>Campylobacterales</taxon>
        <taxon>Arcobacteraceae</taxon>
        <taxon>Malaciobacter</taxon>
    </lineage>
</organism>
<dbReference type="Pfam" id="PF12838">
    <property type="entry name" value="Fer4_7"/>
    <property type="match status" value="1"/>
</dbReference>
<evidence type="ECO:0000256" key="2">
    <source>
        <dbReference type="ARBA" id="ARBA00022723"/>
    </source>
</evidence>
<dbReference type="KEGG" id="ahs:AHALO_0419"/>
<sequence length="158" mass="17676">MKRRELFSSIKSKLTNEEVLEIVRPPYYDNKELFFESCIKCDGACAIACEEKIISICEDKTPIIDFSKGGCTYCDKCAIACPTDVLKVENKKSIDVKISINILKCLAWNQTMCFSCKDPCLDDAIDFVAMFRPEINSNCTSCGFCIKYCPADAIEIGA</sequence>
<evidence type="ECO:0000313" key="7">
    <source>
        <dbReference type="EMBL" id="PKI82049.1"/>
    </source>
</evidence>
<dbReference type="CDD" id="cd10564">
    <property type="entry name" value="NapF_like"/>
    <property type="match status" value="1"/>
</dbReference>
<comment type="caution">
    <text evidence="7">The sequence shown here is derived from an EMBL/GenBank/DDBJ whole genome shotgun (WGS) entry which is preliminary data.</text>
</comment>
<dbReference type="Gene3D" id="3.30.70.20">
    <property type="match status" value="2"/>
</dbReference>
<evidence type="ECO:0000256" key="3">
    <source>
        <dbReference type="ARBA" id="ARBA00022737"/>
    </source>
</evidence>
<evidence type="ECO:0000256" key="4">
    <source>
        <dbReference type="ARBA" id="ARBA00023004"/>
    </source>
</evidence>
<feature type="domain" description="4Fe-4S ferredoxin-type" evidence="6">
    <location>
        <begin position="29"/>
        <end position="59"/>
    </location>
</feature>
<dbReference type="GO" id="GO:0051539">
    <property type="term" value="F:4 iron, 4 sulfur cluster binding"/>
    <property type="evidence" value="ECO:0007669"/>
    <property type="project" value="UniProtKB-KW"/>
</dbReference>
<gene>
    <name evidence="7" type="ORF">CP960_00900</name>
</gene>
<protein>
    <submittedName>
        <fullName evidence="7">Ferredoxin</fullName>
    </submittedName>
</protein>
<dbReference type="InterPro" id="IPR017896">
    <property type="entry name" value="4Fe4S_Fe-S-bd"/>
</dbReference>
<feature type="domain" description="4Fe-4S ferredoxin-type" evidence="6">
    <location>
        <begin position="131"/>
        <end position="158"/>
    </location>
</feature>
<dbReference type="PROSITE" id="PS51379">
    <property type="entry name" value="4FE4S_FER_2"/>
    <property type="match status" value="3"/>
</dbReference>
<dbReference type="SUPFAM" id="SSF54862">
    <property type="entry name" value="4Fe-4S ferredoxins"/>
    <property type="match status" value="1"/>
</dbReference>
<dbReference type="Proteomes" id="UP000233248">
    <property type="component" value="Unassembled WGS sequence"/>
</dbReference>
<name>A0A2N1J672_9BACT</name>
<keyword evidence="2" id="KW-0479">Metal-binding</keyword>
<reference evidence="7 8" key="1">
    <citation type="submission" date="2017-09" db="EMBL/GenBank/DDBJ databases">
        <title>Genomics of the genus Arcobacter.</title>
        <authorList>
            <person name="Perez-Cataluna A."/>
            <person name="Figueras M.J."/>
            <person name="Salas-Masso N."/>
        </authorList>
    </citation>
    <scope>NUCLEOTIDE SEQUENCE [LARGE SCALE GENOMIC DNA]</scope>
    <source>
        <strain evidence="7 8">DSM 18005</strain>
    </source>
</reference>
<dbReference type="Pfam" id="PF00037">
    <property type="entry name" value="Fer4"/>
    <property type="match status" value="1"/>
</dbReference>
<dbReference type="InterPro" id="IPR004496">
    <property type="entry name" value="NapF"/>
</dbReference>
<dbReference type="AlphaFoldDB" id="A0A2N1J672"/>
<accession>A0A2N1J672</accession>
<dbReference type="EMBL" id="NXIF01000005">
    <property type="protein sequence ID" value="PKI82049.1"/>
    <property type="molecule type" value="Genomic_DNA"/>
</dbReference>
<keyword evidence="1" id="KW-0004">4Fe-4S</keyword>
<dbReference type="RefSeq" id="WP_101183303.1">
    <property type="nucleotide sequence ID" value="NZ_CP031218.1"/>
</dbReference>